<reference evidence="1 2" key="1">
    <citation type="journal article" date="2010" name="J. Bacteriol.">
        <title>Complete Genome Sequence of Cronobacter turicensis LMG 23827, a foodborne pathogen causing deaths in neonates.</title>
        <authorList>
            <person name="Stephan R."/>
            <person name="Lehner A."/>
            <person name="Tischler P."/>
            <person name="Rattei T."/>
        </authorList>
    </citation>
    <scope>NUCLEOTIDE SEQUENCE [LARGE SCALE GENOMIC DNA]</scope>
    <source>
        <strain evidence="2">DSM 18703 / CCUG 55852 / LMG 23827 / z3032</strain>
    </source>
</reference>
<evidence type="ECO:0000313" key="1">
    <source>
        <dbReference type="EMBL" id="CBA28874.1"/>
    </source>
</evidence>
<gene>
    <name evidence="1" type="ordered locus">Ctu_11360</name>
</gene>
<accession>C9XY02</accession>
<dbReference type="Proteomes" id="UP000002069">
    <property type="component" value="Chromosome"/>
</dbReference>
<dbReference type="EMBL" id="FN543093">
    <property type="protein sequence ID" value="CBA28874.1"/>
    <property type="molecule type" value="Genomic_DNA"/>
</dbReference>
<organism evidence="1 2">
    <name type="scientific">Cronobacter turicensis (strain DSM 18703 / CCUG 55852 / LMG 23827 / z3032)</name>
    <dbReference type="NCBI Taxonomy" id="693216"/>
    <lineage>
        <taxon>Bacteria</taxon>
        <taxon>Pseudomonadati</taxon>
        <taxon>Pseudomonadota</taxon>
        <taxon>Gammaproteobacteria</taxon>
        <taxon>Enterobacterales</taxon>
        <taxon>Enterobacteriaceae</taxon>
        <taxon>Cronobacter</taxon>
    </lineage>
</organism>
<sequence length="75" mass="8915">MIEQLNFYMTQASTELLESRREYIERVIVSKLKRGIEEQKEWSPEFRSEPDSIELINAYESGFKFFTEKGFNKAA</sequence>
<dbReference type="HOGENOM" id="CLU_2669058_0_0_6"/>
<reference evidence="2" key="2">
    <citation type="journal article" date="2011" name="J. Bacteriol.">
        <title>Complete genome sequence of Cronobacter turicensis LMG 23827, a food-borne pathogen causing deaths in neonates.</title>
        <authorList>
            <person name="Stephan R."/>
            <person name="Lehner A."/>
            <person name="Tischler P."/>
            <person name="Rattei T."/>
        </authorList>
    </citation>
    <scope>NUCLEOTIDE SEQUENCE [LARGE SCALE GENOMIC DNA]</scope>
    <source>
        <strain evidence="2">DSM 18703 / CCUG 55852 / LMG 23827 / z3032</strain>
    </source>
</reference>
<protein>
    <submittedName>
        <fullName evidence="1">Uncharacterized protein</fullName>
    </submittedName>
</protein>
<proteinExistence type="predicted"/>
<keyword evidence="2" id="KW-1185">Reference proteome</keyword>
<dbReference type="KEGG" id="ctu:CTU_11360"/>
<evidence type="ECO:0000313" key="2">
    <source>
        <dbReference type="Proteomes" id="UP000002069"/>
    </source>
</evidence>
<name>C9XY02_CROTZ</name>
<dbReference type="AlphaFoldDB" id="C9XY02"/>